<feature type="domain" description="Major facilitator superfamily (MFS) profile" evidence="7">
    <location>
        <begin position="1"/>
        <end position="408"/>
    </location>
</feature>
<keyword evidence="4 6" id="KW-0472">Membrane</keyword>
<accession>A0A0F4QFA8</accession>
<dbReference type="PANTHER" id="PTHR23530:SF1">
    <property type="entry name" value="PERMEASE, MAJOR FACILITATOR SUPERFAMILY-RELATED"/>
    <property type="match status" value="1"/>
</dbReference>
<feature type="region of interest" description="Disordered" evidence="5">
    <location>
        <begin position="406"/>
        <end position="427"/>
    </location>
</feature>
<dbReference type="InterPro" id="IPR053160">
    <property type="entry name" value="MFS_DHA3_Transporter"/>
</dbReference>
<dbReference type="RefSeq" id="WP_046006915.1">
    <property type="nucleotide sequence ID" value="NZ_JXYA01000058.1"/>
</dbReference>
<comment type="caution">
    <text evidence="8">The sequence shown here is derived from an EMBL/GenBank/DDBJ whole genome shotgun (WGS) entry which is preliminary data.</text>
</comment>
<gene>
    <name evidence="8" type="ORF">TW77_20990</name>
</gene>
<proteinExistence type="predicted"/>
<feature type="transmembrane region" description="Helical" evidence="6">
    <location>
        <begin position="386"/>
        <end position="405"/>
    </location>
</feature>
<feature type="transmembrane region" description="Helical" evidence="6">
    <location>
        <begin position="261"/>
        <end position="281"/>
    </location>
</feature>
<evidence type="ECO:0000256" key="4">
    <source>
        <dbReference type="ARBA" id="ARBA00023136"/>
    </source>
</evidence>
<dbReference type="OrthoDB" id="9816124at2"/>
<evidence type="ECO:0000256" key="5">
    <source>
        <dbReference type="SAM" id="MobiDB-lite"/>
    </source>
</evidence>
<keyword evidence="9" id="KW-1185">Reference proteome</keyword>
<keyword evidence="3 6" id="KW-1133">Transmembrane helix</keyword>
<dbReference type="PROSITE" id="PS50850">
    <property type="entry name" value="MFS"/>
    <property type="match status" value="1"/>
</dbReference>
<evidence type="ECO:0000256" key="6">
    <source>
        <dbReference type="SAM" id="Phobius"/>
    </source>
</evidence>
<sequence length="427" mass="45850">MNKQQLCKRYGIHLGLTMFAAMLLLPILTPYLLAQGFVVSQIAIAMVIMSAVIIVSEVPSGALADHFGRRRLFCCSLIFALLTNLLLLVATDFITLLIAVSCWGLNQATLSGTLNAWFVERFKEAEGEQTLNQGFASAYGLAYGIGASSAVLSALFLAFGNQLGLSTLQMYQLIFIVSSIGFVLLLPLTFHWVKELKTPSEHSFKQALNHHVGATIKTVRQPALAKLLIALVIVIPVSASIEKFWPIFVHQLEQVDMDAVAWLFPAVMAATFALNGVAAVLSAKLCTLLNQKLGQAMAVAHLLKLVALVAMALAPGLNWFVAALLLFFLCFGLTQPAQLQLQHQLCDNSVRATIESLGSLTTRMGGMLGAALTGALLNLVSLPVSWLLLGALSLLGIVLLLSPSLNQPEQPEDKETTTETAPADVSA</sequence>
<dbReference type="PROSITE" id="PS00216">
    <property type="entry name" value="SUGAR_TRANSPORT_1"/>
    <property type="match status" value="1"/>
</dbReference>
<evidence type="ECO:0000256" key="1">
    <source>
        <dbReference type="ARBA" id="ARBA00004141"/>
    </source>
</evidence>
<feature type="transmembrane region" description="Helical" evidence="6">
    <location>
        <begin position="96"/>
        <end position="119"/>
    </location>
</feature>
<feature type="transmembrane region" description="Helical" evidence="6">
    <location>
        <begin position="140"/>
        <end position="159"/>
    </location>
</feature>
<comment type="subcellular location">
    <subcellularLocation>
        <location evidence="1">Membrane</location>
        <topology evidence="1">Multi-pass membrane protein</topology>
    </subcellularLocation>
</comment>
<dbReference type="AlphaFoldDB" id="A0A0F4QFA8"/>
<dbReference type="Proteomes" id="UP000033452">
    <property type="component" value="Unassembled WGS sequence"/>
</dbReference>
<feature type="transmembrane region" description="Helical" evidence="6">
    <location>
        <begin position="293"/>
        <end position="313"/>
    </location>
</feature>
<dbReference type="Gene3D" id="1.20.1250.20">
    <property type="entry name" value="MFS general substrate transporter like domains"/>
    <property type="match status" value="1"/>
</dbReference>
<evidence type="ECO:0000256" key="3">
    <source>
        <dbReference type="ARBA" id="ARBA00022989"/>
    </source>
</evidence>
<feature type="transmembrane region" description="Helical" evidence="6">
    <location>
        <begin position="223"/>
        <end position="241"/>
    </location>
</feature>
<dbReference type="PANTHER" id="PTHR23530">
    <property type="entry name" value="TRANSPORT PROTEIN-RELATED"/>
    <property type="match status" value="1"/>
</dbReference>
<evidence type="ECO:0000313" key="9">
    <source>
        <dbReference type="Proteomes" id="UP000033452"/>
    </source>
</evidence>
<dbReference type="GO" id="GO:0016020">
    <property type="term" value="C:membrane"/>
    <property type="evidence" value="ECO:0007669"/>
    <property type="project" value="UniProtKB-SubCell"/>
</dbReference>
<dbReference type="InterPro" id="IPR020846">
    <property type="entry name" value="MFS_dom"/>
</dbReference>
<evidence type="ECO:0000313" key="8">
    <source>
        <dbReference type="EMBL" id="KJZ05959.1"/>
    </source>
</evidence>
<dbReference type="EMBL" id="JXYA01000058">
    <property type="protein sequence ID" value="KJZ05959.1"/>
    <property type="molecule type" value="Genomic_DNA"/>
</dbReference>
<evidence type="ECO:0000256" key="2">
    <source>
        <dbReference type="ARBA" id="ARBA00022692"/>
    </source>
</evidence>
<feature type="transmembrane region" description="Helical" evidence="6">
    <location>
        <begin position="39"/>
        <end position="60"/>
    </location>
</feature>
<organism evidence="8 9">
    <name type="scientific">Pseudoalteromonas rubra</name>
    <dbReference type="NCBI Taxonomy" id="43658"/>
    <lineage>
        <taxon>Bacteria</taxon>
        <taxon>Pseudomonadati</taxon>
        <taxon>Pseudomonadota</taxon>
        <taxon>Gammaproteobacteria</taxon>
        <taxon>Alteromonadales</taxon>
        <taxon>Pseudoalteromonadaceae</taxon>
        <taxon>Pseudoalteromonas</taxon>
    </lineage>
</organism>
<feature type="transmembrane region" description="Helical" evidence="6">
    <location>
        <begin position="171"/>
        <end position="193"/>
    </location>
</feature>
<feature type="transmembrane region" description="Helical" evidence="6">
    <location>
        <begin position="72"/>
        <end position="90"/>
    </location>
</feature>
<feature type="transmembrane region" description="Helical" evidence="6">
    <location>
        <begin position="12"/>
        <end position="33"/>
    </location>
</feature>
<dbReference type="InterPro" id="IPR011701">
    <property type="entry name" value="MFS"/>
</dbReference>
<dbReference type="GO" id="GO:0022857">
    <property type="term" value="F:transmembrane transporter activity"/>
    <property type="evidence" value="ECO:0007669"/>
    <property type="project" value="InterPro"/>
</dbReference>
<keyword evidence="2 6" id="KW-0812">Transmembrane</keyword>
<dbReference type="SUPFAM" id="SSF103473">
    <property type="entry name" value="MFS general substrate transporter"/>
    <property type="match status" value="1"/>
</dbReference>
<dbReference type="PATRIC" id="fig|43658.5.peg.4422"/>
<evidence type="ECO:0000259" key="7">
    <source>
        <dbReference type="PROSITE" id="PS50850"/>
    </source>
</evidence>
<dbReference type="InterPro" id="IPR005829">
    <property type="entry name" value="Sugar_transporter_CS"/>
</dbReference>
<dbReference type="InterPro" id="IPR036259">
    <property type="entry name" value="MFS_trans_sf"/>
</dbReference>
<dbReference type="Pfam" id="PF07690">
    <property type="entry name" value="MFS_1"/>
    <property type="match status" value="1"/>
</dbReference>
<name>A0A0F4QFA8_9GAMM</name>
<dbReference type="CDD" id="cd06174">
    <property type="entry name" value="MFS"/>
    <property type="match status" value="1"/>
</dbReference>
<reference evidence="8 9" key="1">
    <citation type="journal article" date="2015" name="BMC Genomics">
        <title>Genome mining reveals unlocked bioactive potential of marine Gram-negative bacteria.</title>
        <authorList>
            <person name="Machado H."/>
            <person name="Sonnenschein E.C."/>
            <person name="Melchiorsen J."/>
            <person name="Gram L."/>
        </authorList>
    </citation>
    <scope>NUCLEOTIDE SEQUENCE [LARGE SCALE GENOMIC DNA]</scope>
    <source>
        <strain evidence="8 9">S2471</strain>
    </source>
</reference>
<protein>
    <submittedName>
        <fullName evidence="8">MFS transporter</fullName>
    </submittedName>
</protein>